<gene>
    <name evidence="5" type="ORF">E2F50_21865</name>
</gene>
<dbReference type="PRINTS" id="PR00032">
    <property type="entry name" value="HTHARAC"/>
</dbReference>
<evidence type="ECO:0000256" key="3">
    <source>
        <dbReference type="ARBA" id="ARBA00023163"/>
    </source>
</evidence>
<proteinExistence type="predicted"/>
<dbReference type="InterPro" id="IPR018060">
    <property type="entry name" value="HTH_AraC"/>
</dbReference>
<evidence type="ECO:0000313" key="5">
    <source>
        <dbReference type="EMBL" id="TDK29849.1"/>
    </source>
</evidence>
<protein>
    <submittedName>
        <fullName evidence="5">AraC family transcriptional regulator</fullName>
    </submittedName>
</protein>
<name>A0A4V3AN68_9HYPH</name>
<dbReference type="PROSITE" id="PS00041">
    <property type="entry name" value="HTH_ARAC_FAMILY_1"/>
    <property type="match status" value="1"/>
</dbReference>
<dbReference type="AlphaFoldDB" id="A0A4V3AN68"/>
<dbReference type="InterPro" id="IPR009057">
    <property type="entry name" value="Homeodomain-like_sf"/>
</dbReference>
<dbReference type="RefSeq" id="WP_133318314.1">
    <property type="nucleotide sequence ID" value="NZ_SMTL01000009.1"/>
</dbReference>
<reference evidence="5 6" key="1">
    <citation type="submission" date="2019-03" db="EMBL/GenBank/DDBJ databases">
        <title>Rhizobium sp. nov., an bacterium isolated from biocrust in Mu Us Desert.</title>
        <authorList>
            <person name="Lixiong L."/>
        </authorList>
    </citation>
    <scope>NUCLEOTIDE SEQUENCE [LARGE SCALE GENOMIC DNA]</scope>
    <source>
        <strain evidence="5 6">SPY-1</strain>
    </source>
</reference>
<dbReference type="Proteomes" id="UP000295238">
    <property type="component" value="Unassembled WGS sequence"/>
</dbReference>
<dbReference type="GO" id="GO:0043565">
    <property type="term" value="F:sequence-specific DNA binding"/>
    <property type="evidence" value="ECO:0007669"/>
    <property type="project" value="InterPro"/>
</dbReference>
<keyword evidence="2" id="KW-0238">DNA-binding</keyword>
<organism evidence="5 6">
    <name type="scientific">Rhizobium deserti</name>
    <dbReference type="NCBI Taxonomy" id="2547961"/>
    <lineage>
        <taxon>Bacteria</taxon>
        <taxon>Pseudomonadati</taxon>
        <taxon>Pseudomonadota</taxon>
        <taxon>Alphaproteobacteria</taxon>
        <taxon>Hyphomicrobiales</taxon>
        <taxon>Rhizobiaceae</taxon>
        <taxon>Rhizobium/Agrobacterium group</taxon>
        <taxon>Rhizobium</taxon>
    </lineage>
</organism>
<evidence type="ECO:0000256" key="1">
    <source>
        <dbReference type="ARBA" id="ARBA00023015"/>
    </source>
</evidence>
<dbReference type="Pfam" id="PF12833">
    <property type="entry name" value="HTH_18"/>
    <property type="match status" value="1"/>
</dbReference>
<accession>A0A4V3AN68</accession>
<dbReference type="Gene3D" id="1.10.10.60">
    <property type="entry name" value="Homeodomain-like"/>
    <property type="match status" value="2"/>
</dbReference>
<feature type="domain" description="HTH araC/xylS-type" evidence="4">
    <location>
        <begin position="188"/>
        <end position="290"/>
    </location>
</feature>
<dbReference type="InterPro" id="IPR050204">
    <property type="entry name" value="AraC_XylS_family_regulators"/>
</dbReference>
<comment type="caution">
    <text evidence="5">The sequence shown here is derived from an EMBL/GenBank/DDBJ whole genome shotgun (WGS) entry which is preliminary data.</text>
</comment>
<evidence type="ECO:0000256" key="2">
    <source>
        <dbReference type="ARBA" id="ARBA00023125"/>
    </source>
</evidence>
<dbReference type="PANTHER" id="PTHR46796:SF6">
    <property type="entry name" value="ARAC SUBFAMILY"/>
    <property type="match status" value="1"/>
</dbReference>
<keyword evidence="3" id="KW-0804">Transcription</keyword>
<dbReference type="SUPFAM" id="SSF46689">
    <property type="entry name" value="Homeodomain-like"/>
    <property type="match status" value="2"/>
</dbReference>
<keyword evidence="6" id="KW-1185">Reference proteome</keyword>
<dbReference type="SMART" id="SM00342">
    <property type="entry name" value="HTH_ARAC"/>
    <property type="match status" value="1"/>
</dbReference>
<dbReference type="GO" id="GO:0003700">
    <property type="term" value="F:DNA-binding transcription factor activity"/>
    <property type="evidence" value="ECO:0007669"/>
    <property type="project" value="InterPro"/>
</dbReference>
<dbReference type="PANTHER" id="PTHR46796">
    <property type="entry name" value="HTH-TYPE TRANSCRIPTIONAL ACTIVATOR RHAS-RELATED"/>
    <property type="match status" value="1"/>
</dbReference>
<evidence type="ECO:0000259" key="4">
    <source>
        <dbReference type="PROSITE" id="PS01124"/>
    </source>
</evidence>
<evidence type="ECO:0000313" key="6">
    <source>
        <dbReference type="Proteomes" id="UP000295238"/>
    </source>
</evidence>
<dbReference type="InterPro" id="IPR020449">
    <property type="entry name" value="Tscrpt_reg_AraC-type_HTH"/>
</dbReference>
<dbReference type="EMBL" id="SMTL01000009">
    <property type="protein sequence ID" value="TDK29849.1"/>
    <property type="molecule type" value="Genomic_DNA"/>
</dbReference>
<keyword evidence="1" id="KW-0805">Transcription regulation</keyword>
<dbReference type="OrthoDB" id="9806208at2"/>
<dbReference type="PROSITE" id="PS01124">
    <property type="entry name" value="HTH_ARAC_FAMILY_2"/>
    <property type="match status" value="1"/>
</dbReference>
<sequence length="292" mass="32873">MTIASTSLGAHERLKGSLGLCSWRTGWRSMLLRAYDEPEEVDDLVTAPTTDQLIVLVTNGSCHIEGRYAGRWHQSRYGLGDIGMTAPNEEVQLRWHKGRGLQTLQLHLSSAILADVVHLDPTRAANARLPNQLLRPDPVVAGVMLGLRRAAEIRTSELYAESAVTFLASHLLQFHAGRHPPAHTSVDDRRLIIVDGQLRESLDRQVTLDQLAGAAGLSKFHLLRSFKRRYGETPAQRLNRYRMEEGRRLLSSTRDTITVIAFACGYENPTHFATAFRRMFGLSPREYRRSIR</sequence>
<dbReference type="InterPro" id="IPR018062">
    <property type="entry name" value="HTH_AraC-typ_CS"/>
</dbReference>